<sequence>MAAPCPVDRCRLRVDVVLEANDGSLYGAHAHNVEAFSASLLPLNQDPSLLMVTLVKLTEDAEVVSLLCRFAHHRHQPDISSLPWETFYELSTAVEKYKVYSAMGVCKLKMEYSVVEHPYEVLQYASGTEYDALRDRAMKLCLDSHPIECFVNAKKLGLSDLMDEAAAKTLDLPLSTVEAAIRGQADWQTTLLTWMIQREALRNEKLCLLLKPPAATQHKGGASRCDDWHVYYKAVTMAFSADPDGDLEEVITRNKGLLRRCSYCLKSVEVWERAVNAMRTGVGCLSFSSIYERYAGNSEDW</sequence>
<evidence type="ECO:0000313" key="2">
    <source>
        <dbReference type="Proteomes" id="UP000807025"/>
    </source>
</evidence>
<evidence type="ECO:0000313" key="1">
    <source>
        <dbReference type="EMBL" id="KAF9495931.1"/>
    </source>
</evidence>
<dbReference type="Proteomes" id="UP000807025">
    <property type="component" value="Unassembled WGS sequence"/>
</dbReference>
<reference evidence="1" key="1">
    <citation type="submission" date="2020-11" db="EMBL/GenBank/DDBJ databases">
        <authorList>
            <consortium name="DOE Joint Genome Institute"/>
            <person name="Ahrendt S."/>
            <person name="Riley R."/>
            <person name="Andreopoulos W."/>
            <person name="Labutti K."/>
            <person name="Pangilinan J."/>
            <person name="Ruiz-Duenas F.J."/>
            <person name="Barrasa J.M."/>
            <person name="Sanchez-Garcia M."/>
            <person name="Camarero S."/>
            <person name="Miyauchi S."/>
            <person name="Serrano A."/>
            <person name="Linde D."/>
            <person name="Babiker R."/>
            <person name="Drula E."/>
            <person name="Ayuso-Fernandez I."/>
            <person name="Pacheco R."/>
            <person name="Padilla G."/>
            <person name="Ferreira P."/>
            <person name="Barriuso J."/>
            <person name="Kellner H."/>
            <person name="Castanera R."/>
            <person name="Alfaro M."/>
            <person name="Ramirez L."/>
            <person name="Pisabarro A.G."/>
            <person name="Kuo A."/>
            <person name="Tritt A."/>
            <person name="Lipzen A."/>
            <person name="He G."/>
            <person name="Yan M."/>
            <person name="Ng V."/>
            <person name="Cullen D."/>
            <person name="Martin F."/>
            <person name="Rosso M.-N."/>
            <person name="Henrissat B."/>
            <person name="Hibbett D."/>
            <person name="Martinez A.T."/>
            <person name="Grigoriev I.V."/>
        </authorList>
    </citation>
    <scope>NUCLEOTIDE SEQUENCE</scope>
    <source>
        <strain evidence="1">ATCC 90797</strain>
    </source>
</reference>
<dbReference type="AlphaFoldDB" id="A0A9P6A281"/>
<organism evidence="1 2">
    <name type="scientific">Pleurotus eryngii</name>
    <name type="common">Boletus of the steppes</name>
    <dbReference type="NCBI Taxonomy" id="5323"/>
    <lineage>
        <taxon>Eukaryota</taxon>
        <taxon>Fungi</taxon>
        <taxon>Dikarya</taxon>
        <taxon>Basidiomycota</taxon>
        <taxon>Agaricomycotina</taxon>
        <taxon>Agaricomycetes</taxon>
        <taxon>Agaricomycetidae</taxon>
        <taxon>Agaricales</taxon>
        <taxon>Pleurotineae</taxon>
        <taxon>Pleurotaceae</taxon>
        <taxon>Pleurotus</taxon>
    </lineage>
</organism>
<dbReference type="EMBL" id="MU154557">
    <property type="protein sequence ID" value="KAF9495931.1"/>
    <property type="molecule type" value="Genomic_DNA"/>
</dbReference>
<gene>
    <name evidence="1" type="ORF">BDN71DRAFT_1446860</name>
</gene>
<dbReference type="OrthoDB" id="3184970at2759"/>
<protein>
    <recommendedName>
        <fullName evidence="3">BTB domain-containing protein</fullName>
    </recommendedName>
</protein>
<proteinExistence type="predicted"/>
<name>A0A9P6A281_PLEER</name>
<keyword evidence="2" id="KW-1185">Reference proteome</keyword>
<comment type="caution">
    <text evidence="1">The sequence shown here is derived from an EMBL/GenBank/DDBJ whole genome shotgun (WGS) entry which is preliminary data.</text>
</comment>
<evidence type="ECO:0008006" key="3">
    <source>
        <dbReference type="Google" id="ProtNLM"/>
    </source>
</evidence>
<accession>A0A9P6A281</accession>